<dbReference type="InterPro" id="IPR021115">
    <property type="entry name" value="Pyridoxal-P_BS"/>
</dbReference>
<sequence length="569" mass="61545">MGEQRHINGDTAVDTNRPLDRASELESLLRLAVDRLVAFVRDADAEVEAHRSEREISTSSLVDRRSPQELETLLRSSLSLKPAGSGLDGYTETLDSLLKYSVNTSSPGFLDKLYSAPLPPGIAAELVLAVLNTNVHVYQVSPALTLIEKHVSKELAKLFGLNGPRAGGISVQGGSASNTTSIVVARNTLYPRTKAHGNSVDGLDLALFTSAHGHYSIEKAAQQCGFGSAAVVSVPVHPTTGQMLPAQLSRLIRQAKAEGKTPFYVNATAGTTVLGSFDPFTEISAIAKEHGMWLHIDGAWGGSFALSKFLSESRLRGSHLADSIAVNPHKMMGVPVTCSFLLARDLKLFHDANTLKAGYLFHDSEDDGDVVLTNGASDEVETWQEPHDLADMTLQCGRRGDSLKLFMSWQYYGTDGYRQKIEGAYSIACHLADLVSAHPDLRLVSTNPPPCLQVCFYYAPGGKDVVGGEPGQVRPPPKANNGGLTKNDAQRDEERELLGKSNSKVTERITRELVQRGFMIDFAPALEGQEASGKFFRAVVNISTPVETVARLVRDVTELGRRVVDELNG</sequence>
<dbReference type="SUPFAM" id="SSF53383">
    <property type="entry name" value="PLP-dependent transferases"/>
    <property type="match status" value="1"/>
</dbReference>
<dbReference type="Pfam" id="PF00282">
    <property type="entry name" value="Pyridoxal_deC"/>
    <property type="match status" value="1"/>
</dbReference>
<dbReference type="GO" id="GO:0019752">
    <property type="term" value="P:carboxylic acid metabolic process"/>
    <property type="evidence" value="ECO:0007669"/>
    <property type="project" value="InterPro"/>
</dbReference>
<organism evidence="9 10">
    <name type="scientific">Cyphellophora europaea (strain CBS 101466)</name>
    <name type="common">Phialophora europaea</name>
    <dbReference type="NCBI Taxonomy" id="1220924"/>
    <lineage>
        <taxon>Eukaryota</taxon>
        <taxon>Fungi</taxon>
        <taxon>Dikarya</taxon>
        <taxon>Ascomycota</taxon>
        <taxon>Pezizomycotina</taxon>
        <taxon>Eurotiomycetes</taxon>
        <taxon>Chaetothyriomycetidae</taxon>
        <taxon>Chaetothyriales</taxon>
        <taxon>Cyphellophoraceae</taxon>
        <taxon>Cyphellophora</taxon>
    </lineage>
</organism>
<evidence type="ECO:0000313" key="9">
    <source>
        <dbReference type="EMBL" id="ETN42957.1"/>
    </source>
</evidence>
<evidence type="ECO:0000256" key="8">
    <source>
        <dbReference type="SAM" id="MobiDB-lite"/>
    </source>
</evidence>
<evidence type="ECO:0000256" key="5">
    <source>
        <dbReference type="ARBA" id="ARBA00023239"/>
    </source>
</evidence>
<dbReference type="OrthoDB" id="392571at2759"/>
<dbReference type="PANTHER" id="PTHR45677:SF8">
    <property type="entry name" value="CYSTEINE SULFINIC ACID DECARBOXYLASE"/>
    <property type="match status" value="1"/>
</dbReference>
<feature type="region of interest" description="Disordered" evidence="8">
    <location>
        <begin position="467"/>
        <end position="502"/>
    </location>
</feature>
<dbReference type="GeneID" id="19969454"/>
<keyword evidence="5 7" id="KW-0456">Lyase</keyword>
<dbReference type="InParanoid" id="W2S2Q8"/>
<dbReference type="VEuPathDB" id="FungiDB:HMPREF1541_02115"/>
<feature type="modified residue" description="N6-(pyridoxal phosphate)lysine" evidence="6">
    <location>
        <position position="330"/>
    </location>
</feature>
<dbReference type="Gene3D" id="3.90.1150.170">
    <property type="match status" value="1"/>
</dbReference>
<evidence type="ECO:0000256" key="4">
    <source>
        <dbReference type="ARBA" id="ARBA00022898"/>
    </source>
</evidence>
<evidence type="ECO:0000256" key="3">
    <source>
        <dbReference type="ARBA" id="ARBA00022793"/>
    </source>
</evidence>
<accession>W2S2Q8</accession>
<dbReference type="GO" id="GO:0030170">
    <property type="term" value="F:pyridoxal phosphate binding"/>
    <property type="evidence" value="ECO:0007669"/>
    <property type="project" value="InterPro"/>
</dbReference>
<dbReference type="STRING" id="1220924.W2S2Q8"/>
<dbReference type="InterPro" id="IPR015421">
    <property type="entry name" value="PyrdxlP-dep_Trfase_major"/>
</dbReference>
<comment type="similarity">
    <text evidence="2 7">Belongs to the group II decarboxylase family.</text>
</comment>
<evidence type="ECO:0000256" key="2">
    <source>
        <dbReference type="ARBA" id="ARBA00009533"/>
    </source>
</evidence>
<comment type="cofactor">
    <cofactor evidence="1 6 7">
        <name>pyridoxal 5'-phosphate</name>
        <dbReference type="ChEBI" id="CHEBI:597326"/>
    </cofactor>
</comment>
<feature type="compositionally biased region" description="Basic and acidic residues" evidence="8">
    <location>
        <begin position="488"/>
        <end position="498"/>
    </location>
</feature>
<keyword evidence="3" id="KW-0210">Decarboxylase</keyword>
<dbReference type="EMBL" id="KB822718">
    <property type="protein sequence ID" value="ETN42957.1"/>
    <property type="molecule type" value="Genomic_DNA"/>
</dbReference>
<dbReference type="PANTHER" id="PTHR45677">
    <property type="entry name" value="GLUTAMATE DECARBOXYLASE-RELATED"/>
    <property type="match status" value="1"/>
</dbReference>
<dbReference type="PROSITE" id="PS00392">
    <property type="entry name" value="DDC_GAD_HDC_YDC"/>
    <property type="match status" value="1"/>
</dbReference>
<name>W2S2Q8_CYPE1</name>
<reference evidence="9 10" key="1">
    <citation type="submission" date="2013-03" db="EMBL/GenBank/DDBJ databases">
        <title>The Genome Sequence of Phialophora europaea CBS 101466.</title>
        <authorList>
            <consortium name="The Broad Institute Genomics Platform"/>
            <person name="Cuomo C."/>
            <person name="de Hoog S."/>
            <person name="Gorbushina A."/>
            <person name="Walker B."/>
            <person name="Young S.K."/>
            <person name="Zeng Q."/>
            <person name="Gargeya S."/>
            <person name="Fitzgerald M."/>
            <person name="Haas B."/>
            <person name="Abouelleil A."/>
            <person name="Allen A.W."/>
            <person name="Alvarado L."/>
            <person name="Arachchi H.M."/>
            <person name="Berlin A.M."/>
            <person name="Chapman S.B."/>
            <person name="Gainer-Dewar J."/>
            <person name="Goldberg J."/>
            <person name="Griggs A."/>
            <person name="Gujja S."/>
            <person name="Hansen M."/>
            <person name="Howarth C."/>
            <person name="Imamovic A."/>
            <person name="Ireland A."/>
            <person name="Larimer J."/>
            <person name="McCowan C."/>
            <person name="Murphy C."/>
            <person name="Pearson M."/>
            <person name="Poon T.W."/>
            <person name="Priest M."/>
            <person name="Roberts A."/>
            <person name="Saif S."/>
            <person name="Shea T."/>
            <person name="Sisk P."/>
            <person name="Sykes S."/>
            <person name="Wortman J."/>
            <person name="Nusbaum C."/>
            <person name="Birren B."/>
        </authorList>
    </citation>
    <scope>NUCLEOTIDE SEQUENCE [LARGE SCALE GENOMIC DNA]</scope>
    <source>
        <strain evidence="9 10">CBS 101466</strain>
    </source>
</reference>
<protein>
    <recommendedName>
        <fullName evidence="11">Glutamate decarboxylase</fullName>
    </recommendedName>
</protein>
<evidence type="ECO:0008006" key="11">
    <source>
        <dbReference type="Google" id="ProtNLM"/>
    </source>
</evidence>
<proteinExistence type="inferred from homology"/>
<keyword evidence="4 6" id="KW-0663">Pyridoxal phosphate</keyword>
<dbReference type="GO" id="GO:0016831">
    <property type="term" value="F:carboxy-lyase activity"/>
    <property type="evidence" value="ECO:0007669"/>
    <property type="project" value="UniProtKB-KW"/>
</dbReference>
<dbReference type="InterPro" id="IPR015424">
    <property type="entry name" value="PyrdxlP-dep_Trfase"/>
</dbReference>
<dbReference type="Proteomes" id="UP000030752">
    <property type="component" value="Unassembled WGS sequence"/>
</dbReference>
<dbReference type="eggNOG" id="KOG0629">
    <property type="taxonomic scope" value="Eukaryota"/>
</dbReference>
<evidence type="ECO:0000256" key="1">
    <source>
        <dbReference type="ARBA" id="ARBA00001933"/>
    </source>
</evidence>
<dbReference type="HOGENOM" id="CLU_011856_0_0_1"/>
<dbReference type="RefSeq" id="XP_008714693.1">
    <property type="nucleotide sequence ID" value="XM_008716471.1"/>
</dbReference>
<dbReference type="AlphaFoldDB" id="W2S2Q8"/>
<evidence type="ECO:0000313" key="10">
    <source>
        <dbReference type="Proteomes" id="UP000030752"/>
    </source>
</evidence>
<dbReference type="InterPro" id="IPR002129">
    <property type="entry name" value="PyrdxlP-dep_de-COase"/>
</dbReference>
<keyword evidence="10" id="KW-1185">Reference proteome</keyword>
<dbReference type="Gene3D" id="3.40.640.10">
    <property type="entry name" value="Type I PLP-dependent aspartate aminotransferase-like (Major domain)"/>
    <property type="match status" value="1"/>
</dbReference>
<evidence type="ECO:0000256" key="6">
    <source>
        <dbReference type="PIRSR" id="PIRSR602129-50"/>
    </source>
</evidence>
<evidence type="ECO:0000256" key="7">
    <source>
        <dbReference type="RuleBase" id="RU000382"/>
    </source>
</evidence>
<dbReference type="GO" id="GO:0005737">
    <property type="term" value="C:cytoplasm"/>
    <property type="evidence" value="ECO:0007669"/>
    <property type="project" value="TreeGrafter"/>
</dbReference>
<gene>
    <name evidence="9" type="ORF">HMPREF1541_02115</name>
</gene>